<dbReference type="InterPro" id="IPR005532">
    <property type="entry name" value="SUMF_dom"/>
</dbReference>
<feature type="non-terminal residue" evidence="4">
    <location>
        <position position="1"/>
    </location>
</feature>
<feature type="compositionally biased region" description="Basic and acidic residues" evidence="2">
    <location>
        <begin position="114"/>
        <end position="123"/>
    </location>
</feature>
<protein>
    <recommendedName>
        <fullName evidence="3">Sulfatase-modifying factor enzyme-like domain-containing protein</fullName>
    </recommendedName>
</protein>
<dbReference type="PANTHER" id="PTHR23150">
    <property type="entry name" value="SULFATASE MODIFYING FACTOR 1, 2"/>
    <property type="match status" value="1"/>
</dbReference>
<dbReference type="InterPro" id="IPR042095">
    <property type="entry name" value="SUMF_sf"/>
</dbReference>
<dbReference type="Pfam" id="PF03781">
    <property type="entry name" value="FGE-sulfatase"/>
    <property type="match status" value="1"/>
</dbReference>
<reference evidence="4" key="1">
    <citation type="submission" date="2020-11" db="EMBL/GenBank/DDBJ databases">
        <authorList>
            <person name="Tran Van P."/>
        </authorList>
    </citation>
    <scope>NUCLEOTIDE SEQUENCE</scope>
</reference>
<evidence type="ECO:0000256" key="2">
    <source>
        <dbReference type="SAM" id="MobiDB-lite"/>
    </source>
</evidence>
<feature type="region of interest" description="Disordered" evidence="2">
    <location>
        <begin position="93"/>
        <end position="123"/>
    </location>
</feature>
<accession>A0A7R8WZC1</accession>
<evidence type="ECO:0000256" key="1">
    <source>
        <dbReference type="ARBA" id="ARBA00005310"/>
    </source>
</evidence>
<proteinExistence type="inferred from homology"/>
<dbReference type="PANTHER" id="PTHR23150:SF19">
    <property type="entry name" value="FORMYLGLYCINE-GENERATING ENZYME"/>
    <property type="match status" value="1"/>
</dbReference>
<dbReference type="InterPro" id="IPR016187">
    <property type="entry name" value="CTDL_fold"/>
</dbReference>
<dbReference type="SUPFAM" id="SSF56436">
    <property type="entry name" value="C-type lectin-like"/>
    <property type="match status" value="1"/>
</dbReference>
<dbReference type="OrthoDB" id="659at2759"/>
<name>A0A7R8WZC1_9CRUS</name>
<dbReference type="EMBL" id="OB743070">
    <property type="protein sequence ID" value="CAD7239829.1"/>
    <property type="molecule type" value="Genomic_DNA"/>
</dbReference>
<dbReference type="GO" id="GO:0120147">
    <property type="term" value="F:formylglycine-generating oxidase activity"/>
    <property type="evidence" value="ECO:0007669"/>
    <property type="project" value="TreeGrafter"/>
</dbReference>
<dbReference type="InterPro" id="IPR051043">
    <property type="entry name" value="Sulfatase_Mod_Factor_Kinase"/>
</dbReference>
<organism evidence="4">
    <name type="scientific">Cyprideis torosa</name>
    <dbReference type="NCBI Taxonomy" id="163714"/>
    <lineage>
        <taxon>Eukaryota</taxon>
        <taxon>Metazoa</taxon>
        <taxon>Ecdysozoa</taxon>
        <taxon>Arthropoda</taxon>
        <taxon>Crustacea</taxon>
        <taxon>Oligostraca</taxon>
        <taxon>Ostracoda</taxon>
        <taxon>Podocopa</taxon>
        <taxon>Podocopida</taxon>
        <taxon>Cytherocopina</taxon>
        <taxon>Cytheroidea</taxon>
        <taxon>Cytherideidae</taxon>
        <taxon>Cyprideis</taxon>
    </lineage>
</organism>
<dbReference type="AlphaFoldDB" id="A0A7R8WZC1"/>
<dbReference type="GO" id="GO:0005783">
    <property type="term" value="C:endoplasmic reticulum"/>
    <property type="evidence" value="ECO:0007669"/>
    <property type="project" value="TreeGrafter"/>
</dbReference>
<sequence>LFATYCCRANTWQGEFPKSNIAEDGFVSTCPVSDFPPNAFGLKNMVGNVWEWTADDWNWPRGVRGEDAKVKKGGSFMCSEGFCFRHRCAARSQNTPDSSALNLGFRCASSDPPRTSKDSMKDE</sequence>
<evidence type="ECO:0000313" key="4">
    <source>
        <dbReference type="EMBL" id="CAD7239829.1"/>
    </source>
</evidence>
<dbReference type="Gene3D" id="3.90.1580.10">
    <property type="entry name" value="paralog of FGE (formylglycine-generating enzyme)"/>
    <property type="match status" value="1"/>
</dbReference>
<gene>
    <name evidence="4" type="ORF">CTOB1V02_LOCUS17644</name>
</gene>
<comment type="similarity">
    <text evidence="1">Belongs to the sulfatase-modifying factor family.</text>
</comment>
<feature type="non-terminal residue" evidence="4">
    <location>
        <position position="123"/>
    </location>
</feature>
<feature type="domain" description="Sulfatase-modifying factor enzyme-like" evidence="3">
    <location>
        <begin position="10"/>
        <end position="108"/>
    </location>
</feature>
<evidence type="ECO:0000259" key="3">
    <source>
        <dbReference type="Pfam" id="PF03781"/>
    </source>
</evidence>